<feature type="transmembrane region" description="Helical" evidence="2">
    <location>
        <begin position="354"/>
        <end position="375"/>
    </location>
</feature>
<keyword evidence="2" id="KW-1133">Transmembrane helix</keyword>
<feature type="transmembrane region" description="Helical" evidence="2">
    <location>
        <begin position="252"/>
        <end position="273"/>
    </location>
</feature>
<feature type="transmembrane region" description="Helical" evidence="2">
    <location>
        <begin position="119"/>
        <end position="140"/>
    </location>
</feature>
<comment type="caution">
    <text evidence="3">The sequence shown here is derived from an EMBL/GenBank/DDBJ whole genome shotgun (WGS) entry which is preliminary data.</text>
</comment>
<dbReference type="OrthoDB" id="3520547at2"/>
<feature type="region of interest" description="Disordered" evidence="1">
    <location>
        <begin position="632"/>
        <end position="661"/>
    </location>
</feature>
<proteinExistence type="predicted"/>
<evidence type="ECO:0000256" key="2">
    <source>
        <dbReference type="SAM" id="Phobius"/>
    </source>
</evidence>
<keyword evidence="2" id="KW-0472">Membrane</keyword>
<feature type="transmembrane region" description="Helical" evidence="2">
    <location>
        <begin position="432"/>
        <end position="451"/>
    </location>
</feature>
<dbReference type="EMBL" id="RKLN01000001">
    <property type="protein sequence ID" value="RVW06152.1"/>
    <property type="molecule type" value="Genomic_DNA"/>
</dbReference>
<dbReference type="InterPro" id="IPR021941">
    <property type="entry name" value="DUF3556_TM"/>
</dbReference>
<evidence type="ECO:0000313" key="4">
    <source>
        <dbReference type="Proteomes" id="UP000284333"/>
    </source>
</evidence>
<reference evidence="3 4" key="1">
    <citation type="submission" date="2018-11" db="EMBL/GenBank/DDBJ databases">
        <title>Rhodococcus spongicola sp. nov. and Rhodococcus xishaensis sp. nov. from marine sponges.</title>
        <authorList>
            <person name="Li L."/>
            <person name="Lin H.W."/>
        </authorList>
    </citation>
    <scope>NUCLEOTIDE SEQUENCE [LARGE SCALE GENOMIC DNA]</scope>
    <source>
        <strain evidence="3 4">LHW50502</strain>
    </source>
</reference>
<name>A0A3S3AJI0_9NOCA</name>
<sequence>MAWVTPGPYGSHEAPPQLGSRIPTPARVSMSASRKPRSARTGLSPFGIRHRRNPVRFNSRIPPQSRIAMSFTKPELPDVDLETFEKKPHLERMKILSQHWAEYGFGTPWAIPLLYVVKIALYLFLGVVFASFTAGFGGFWDVASFWTEPIFYQKMLLWTMLFEVLGLGASSGPLAFRFTPPIGGFLHFARPNTLRMPPWPGKIPFTRGTARTWFDVALYVGIVANLVILLLSDGVAKEGQPADSVGLLDPRLLWPLIVMLVVIGLRDKIVFLIARSEQYWVAAIFFAVLPYVDMIVALKLIVCTVWFWAAFSKLGRHFSFVVTAMLSNAPWLRSPRMKRKLYRNFPDDLRPSKLAAVVAHQGTVIEFAVPLILLFSTNRTLTLVTIAGIVFFHLVIASMFPLAVPLEWNVFYCLSAIWLFGLHMPPEFGVTAVSPLLLALLVGGLFFFPILGNLRPDKISFLPSMRYYAGNWATTQWAFRKGTESRLNTHIVKAAPTQIEQLTPLYGREVGEILLQKTVAWRSLHSQGRALSTLIGRNVDSYENYDIREGELVAGALLGWQFGDGHVHNQQFMKAIQERCGFAPGEVIVAYVESQPIHVARQQYRVYDLALGEIERGYVELSDIITPQPWLESGPVPVTSTRTEENSSGWSATVQKESSKQ</sequence>
<feature type="compositionally biased region" description="Polar residues" evidence="1">
    <location>
        <begin position="638"/>
        <end position="661"/>
    </location>
</feature>
<feature type="transmembrane region" description="Helical" evidence="2">
    <location>
        <begin position="155"/>
        <end position="176"/>
    </location>
</feature>
<feature type="transmembrane region" description="Helical" evidence="2">
    <location>
        <begin position="212"/>
        <end position="232"/>
    </location>
</feature>
<feature type="region of interest" description="Disordered" evidence="1">
    <location>
        <begin position="1"/>
        <end position="45"/>
    </location>
</feature>
<keyword evidence="4" id="KW-1185">Reference proteome</keyword>
<gene>
    <name evidence="3" type="ORF">EF834_01440</name>
</gene>
<protein>
    <submittedName>
        <fullName evidence="3">DUF3556 domain-containing protein</fullName>
    </submittedName>
</protein>
<feature type="transmembrane region" description="Helical" evidence="2">
    <location>
        <begin position="381"/>
        <end position="402"/>
    </location>
</feature>
<dbReference type="Proteomes" id="UP000284333">
    <property type="component" value="Unassembled WGS sequence"/>
</dbReference>
<organism evidence="3 4">
    <name type="scientific">Rhodococcus spongiicola</name>
    <dbReference type="NCBI Taxonomy" id="2487352"/>
    <lineage>
        <taxon>Bacteria</taxon>
        <taxon>Bacillati</taxon>
        <taxon>Actinomycetota</taxon>
        <taxon>Actinomycetes</taxon>
        <taxon>Mycobacteriales</taxon>
        <taxon>Nocardiaceae</taxon>
        <taxon>Rhodococcus</taxon>
    </lineage>
</organism>
<feature type="transmembrane region" description="Helical" evidence="2">
    <location>
        <begin position="280"/>
        <end position="308"/>
    </location>
</feature>
<evidence type="ECO:0000313" key="3">
    <source>
        <dbReference type="EMBL" id="RVW06152.1"/>
    </source>
</evidence>
<evidence type="ECO:0000256" key="1">
    <source>
        <dbReference type="SAM" id="MobiDB-lite"/>
    </source>
</evidence>
<accession>A0A3S3AJI0</accession>
<keyword evidence="2" id="KW-0812">Transmembrane</keyword>
<dbReference type="Pfam" id="PF12077">
    <property type="entry name" value="DUF3556"/>
    <property type="match status" value="1"/>
</dbReference>
<dbReference type="AlphaFoldDB" id="A0A3S3AJI0"/>